<dbReference type="Pfam" id="PF06506">
    <property type="entry name" value="PrpR_N"/>
    <property type="match status" value="1"/>
</dbReference>
<dbReference type="Gene3D" id="1.10.10.60">
    <property type="entry name" value="Homeodomain-like"/>
    <property type="match status" value="1"/>
</dbReference>
<keyword evidence="4" id="KW-0804">Transcription</keyword>
<dbReference type="PROSITE" id="PS50045">
    <property type="entry name" value="SIGMA54_INTERACT_4"/>
    <property type="match status" value="1"/>
</dbReference>
<dbReference type="GO" id="GO:0006355">
    <property type="term" value="P:regulation of DNA-templated transcription"/>
    <property type="evidence" value="ECO:0007669"/>
    <property type="project" value="InterPro"/>
</dbReference>
<dbReference type="RefSeq" id="WP_182091680.1">
    <property type="nucleotide sequence ID" value="NZ_CP059540.1"/>
</dbReference>
<evidence type="ECO:0000313" key="6">
    <source>
        <dbReference type="EMBL" id="QMT16740.1"/>
    </source>
</evidence>
<evidence type="ECO:0000256" key="1">
    <source>
        <dbReference type="ARBA" id="ARBA00022741"/>
    </source>
</evidence>
<dbReference type="InterPro" id="IPR027417">
    <property type="entry name" value="P-loop_NTPase"/>
</dbReference>
<dbReference type="Gene3D" id="3.40.50.2300">
    <property type="match status" value="1"/>
</dbReference>
<dbReference type="InterPro" id="IPR002078">
    <property type="entry name" value="Sigma_54_int"/>
</dbReference>
<reference evidence="6 7" key="1">
    <citation type="submission" date="2020-07" db="EMBL/GenBank/DDBJ databases">
        <title>Screening of a cold-adapted Planococcus bacterium producing protease in traditional shrimp paste and protease identification by genome sequencing.</title>
        <authorList>
            <person name="Gao R."/>
            <person name="Leng W."/>
            <person name="Chu Q."/>
            <person name="Wu X."/>
            <person name="Liu H."/>
            <person name="Li X."/>
        </authorList>
    </citation>
    <scope>NUCLEOTIDE SEQUENCE [LARGE SCALE GENOMIC DNA]</scope>
    <source>
        <strain evidence="6 7">XJ11</strain>
    </source>
</reference>
<protein>
    <submittedName>
        <fullName evidence="6">PrpR N-terminal domain-containing protein</fullName>
    </submittedName>
</protein>
<sequence>MRKVKVGFISPYEAMLPLIDELAVEQNDLEITRAVGNLEAGVALALEMERNGADVLISRGGTAKMIREAVSLPVVEIHISGYDLLRSIMLAEGHSNELKALIGFPNITMGAASIVSLLELKLEVVALSSATEVDNVLKGLKGRGVKQVLGDVVTIDAAAKLGLSGLLIQSGRETLLEAFEEARRLFWYAEKNQQQLRSLEMLVDRWQKDVVILAEDGEVLFERFPSFQEMPISHIELMELRTQVLASRTALVKLHGDVQPPFFVSGELLEDRSGLLTAWTFESLSLEDNHSAFSVAQPARLPFIVSESAGMKQVRQLIENHEGAEQSLVLVGENSTGKQTLAEYAHVFHDRKGLVLTVEMAKLKHPLPVFQLPEQSTLVLAADGLMESSNIRLTEELIQSFQSADLQIIATVPVAHERIVDVLGSPLVVQVPPIRERAADIPYLVNQLLTEYHQDLGTQPVRLREEAMALLTDHNWPGNLTEMKSYVRQLALAEKSYVIEPQAVKALPFEKKDGATPRLPLNPTDSLKEIERQIIEQVLKEENDNQTQAAKRLGINRATLWRKLKD</sequence>
<dbReference type="Gene3D" id="1.10.8.60">
    <property type="match status" value="1"/>
</dbReference>
<dbReference type="Pfam" id="PF02954">
    <property type="entry name" value="HTH_8"/>
    <property type="match status" value="1"/>
</dbReference>
<keyword evidence="3" id="KW-0805">Transcription regulation</keyword>
<dbReference type="Proteomes" id="UP000514716">
    <property type="component" value="Chromosome"/>
</dbReference>
<evidence type="ECO:0000256" key="3">
    <source>
        <dbReference type="ARBA" id="ARBA00023015"/>
    </source>
</evidence>
<dbReference type="InterPro" id="IPR002197">
    <property type="entry name" value="HTH_Fis"/>
</dbReference>
<name>A0A7D7RDS4_PLAMR</name>
<dbReference type="GO" id="GO:0005524">
    <property type="term" value="F:ATP binding"/>
    <property type="evidence" value="ECO:0007669"/>
    <property type="project" value="UniProtKB-KW"/>
</dbReference>
<keyword evidence="1" id="KW-0547">Nucleotide-binding</keyword>
<dbReference type="InterPro" id="IPR058031">
    <property type="entry name" value="AAA_lid_NorR"/>
</dbReference>
<proteinExistence type="predicted"/>
<dbReference type="InterPro" id="IPR010524">
    <property type="entry name" value="Sig_transdc_resp-reg_PrpR_N"/>
</dbReference>
<dbReference type="SUPFAM" id="SSF46689">
    <property type="entry name" value="Homeodomain-like"/>
    <property type="match status" value="1"/>
</dbReference>
<dbReference type="InterPro" id="IPR009057">
    <property type="entry name" value="Homeodomain-like_sf"/>
</dbReference>
<dbReference type="PRINTS" id="PR01590">
    <property type="entry name" value="HTHFIS"/>
</dbReference>
<dbReference type="Gene3D" id="3.40.50.300">
    <property type="entry name" value="P-loop containing nucleotide triphosphate hydrolases"/>
    <property type="match status" value="1"/>
</dbReference>
<dbReference type="GO" id="GO:0043565">
    <property type="term" value="F:sequence-specific DNA binding"/>
    <property type="evidence" value="ECO:0007669"/>
    <property type="project" value="InterPro"/>
</dbReference>
<dbReference type="SUPFAM" id="SSF159800">
    <property type="entry name" value="PrpR receptor domain-like"/>
    <property type="match status" value="1"/>
</dbReference>
<gene>
    <name evidence="6" type="ORF">H1Q58_12290</name>
</gene>
<organism evidence="6 7">
    <name type="scientific">Planococcus maritimus</name>
    <dbReference type="NCBI Taxonomy" id="192421"/>
    <lineage>
        <taxon>Bacteria</taxon>
        <taxon>Bacillati</taxon>
        <taxon>Bacillota</taxon>
        <taxon>Bacilli</taxon>
        <taxon>Bacillales</taxon>
        <taxon>Caryophanaceae</taxon>
        <taxon>Planococcus</taxon>
    </lineage>
</organism>
<dbReference type="GO" id="GO:0000156">
    <property type="term" value="F:phosphorelay response regulator activity"/>
    <property type="evidence" value="ECO:0007669"/>
    <property type="project" value="InterPro"/>
</dbReference>
<accession>A0A7D7RDS4</accession>
<evidence type="ECO:0000256" key="4">
    <source>
        <dbReference type="ARBA" id="ARBA00023163"/>
    </source>
</evidence>
<dbReference type="Gene3D" id="3.40.50.10660">
    <property type="entry name" value="PrpR receptor domain-like"/>
    <property type="match status" value="1"/>
</dbReference>
<dbReference type="Pfam" id="PF25601">
    <property type="entry name" value="AAA_lid_14"/>
    <property type="match status" value="1"/>
</dbReference>
<dbReference type="SUPFAM" id="SSF52540">
    <property type="entry name" value="P-loop containing nucleoside triphosphate hydrolases"/>
    <property type="match status" value="1"/>
</dbReference>
<keyword evidence="7" id="KW-1185">Reference proteome</keyword>
<evidence type="ECO:0000313" key="7">
    <source>
        <dbReference type="Proteomes" id="UP000514716"/>
    </source>
</evidence>
<feature type="domain" description="Sigma-54 factor interaction" evidence="5">
    <location>
        <begin position="304"/>
        <end position="492"/>
    </location>
</feature>
<dbReference type="EMBL" id="CP059540">
    <property type="protein sequence ID" value="QMT16740.1"/>
    <property type="molecule type" value="Genomic_DNA"/>
</dbReference>
<keyword evidence="2" id="KW-0067">ATP-binding</keyword>
<dbReference type="KEGG" id="pdec:H1Q58_12290"/>
<dbReference type="PANTHER" id="PTHR32071">
    <property type="entry name" value="TRANSCRIPTIONAL REGULATORY PROTEIN"/>
    <property type="match status" value="1"/>
</dbReference>
<evidence type="ECO:0000259" key="5">
    <source>
        <dbReference type="PROSITE" id="PS50045"/>
    </source>
</evidence>
<dbReference type="AlphaFoldDB" id="A0A7D7RDS4"/>
<evidence type="ECO:0000256" key="2">
    <source>
        <dbReference type="ARBA" id="ARBA00022840"/>
    </source>
</evidence>